<comment type="caution">
    <text evidence="2">The sequence shown here is derived from an EMBL/GenBank/DDBJ whole genome shotgun (WGS) entry which is preliminary data.</text>
</comment>
<feature type="region of interest" description="Disordered" evidence="1">
    <location>
        <begin position="17"/>
        <end position="44"/>
    </location>
</feature>
<dbReference type="EMBL" id="AWUE01014980">
    <property type="protein sequence ID" value="OMP00121.1"/>
    <property type="molecule type" value="Genomic_DNA"/>
</dbReference>
<accession>A0A1R3JZ76</accession>
<protein>
    <submittedName>
        <fullName evidence="2">Uncharacterized protein</fullName>
    </submittedName>
</protein>
<gene>
    <name evidence="2" type="ORF">COLO4_12899</name>
</gene>
<evidence type="ECO:0000313" key="3">
    <source>
        <dbReference type="Proteomes" id="UP000187203"/>
    </source>
</evidence>
<name>A0A1R3JZ76_9ROSI</name>
<proteinExistence type="predicted"/>
<evidence type="ECO:0000256" key="1">
    <source>
        <dbReference type="SAM" id="MobiDB-lite"/>
    </source>
</evidence>
<organism evidence="2 3">
    <name type="scientific">Corchorus olitorius</name>
    <dbReference type="NCBI Taxonomy" id="93759"/>
    <lineage>
        <taxon>Eukaryota</taxon>
        <taxon>Viridiplantae</taxon>
        <taxon>Streptophyta</taxon>
        <taxon>Embryophyta</taxon>
        <taxon>Tracheophyta</taxon>
        <taxon>Spermatophyta</taxon>
        <taxon>Magnoliopsida</taxon>
        <taxon>eudicotyledons</taxon>
        <taxon>Gunneridae</taxon>
        <taxon>Pentapetalae</taxon>
        <taxon>rosids</taxon>
        <taxon>malvids</taxon>
        <taxon>Malvales</taxon>
        <taxon>Malvaceae</taxon>
        <taxon>Grewioideae</taxon>
        <taxon>Apeibeae</taxon>
        <taxon>Corchorus</taxon>
    </lineage>
</organism>
<reference evidence="3" key="1">
    <citation type="submission" date="2013-09" db="EMBL/GenBank/DDBJ databases">
        <title>Corchorus olitorius genome sequencing.</title>
        <authorList>
            <person name="Alam M."/>
            <person name="Haque M.S."/>
            <person name="Islam M.S."/>
            <person name="Emdad E.M."/>
            <person name="Islam M.M."/>
            <person name="Ahmed B."/>
            <person name="Halim A."/>
            <person name="Hossen Q.M.M."/>
            <person name="Hossain M.Z."/>
            <person name="Ahmed R."/>
            <person name="Khan M.M."/>
            <person name="Islam R."/>
            <person name="Rashid M.M."/>
            <person name="Khan S.A."/>
            <person name="Rahman M.S."/>
            <person name="Alam M."/>
            <person name="Yahiya A.S."/>
            <person name="Khan M.S."/>
            <person name="Azam M.S."/>
            <person name="Haque T."/>
            <person name="Lashkar M.Z.H."/>
            <person name="Akhand A.I."/>
            <person name="Morshed G."/>
            <person name="Roy S."/>
            <person name="Uddin K.S."/>
            <person name="Rabeya T."/>
            <person name="Hossain A.S."/>
            <person name="Chowdhury A."/>
            <person name="Snigdha A.R."/>
            <person name="Mortoza M.S."/>
            <person name="Matin S.A."/>
            <person name="Hoque S.M.E."/>
            <person name="Islam M.K."/>
            <person name="Roy D.K."/>
            <person name="Haider R."/>
            <person name="Moosa M.M."/>
            <person name="Elias S.M."/>
            <person name="Hasan A.M."/>
            <person name="Jahan S."/>
            <person name="Shafiuddin M."/>
            <person name="Mahmood N."/>
            <person name="Shommy N.S."/>
        </authorList>
    </citation>
    <scope>NUCLEOTIDE SEQUENCE [LARGE SCALE GENOMIC DNA]</scope>
    <source>
        <strain evidence="3">cv. O-4</strain>
    </source>
</reference>
<evidence type="ECO:0000313" key="2">
    <source>
        <dbReference type="EMBL" id="OMP00121.1"/>
    </source>
</evidence>
<dbReference type="Proteomes" id="UP000187203">
    <property type="component" value="Unassembled WGS sequence"/>
</dbReference>
<dbReference type="AlphaFoldDB" id="A0A1R3JZ76"/>
<keyword evidence="3" id="KW-1185">Reference proteome</keyword>
<sequence length="104" mass="11443">MMESLYIYYLHRDVPPLPLDEPDPDELGPHHAPEPQPQPDLDDGFEVGCGDPVKGCLGNGCPCYQRGVYCDTSDACACPCMQVCENMFGNCVVVTAYRLQHGHV</sequence>